<feature type="region of interest" description="Disordered" evidence="2">
    <location>
        <begin position="116"/>
        <end position="144"/>
    </location>
</feature>
<accession>A0AAN6GAX2</accession>
<dbReference type="GO" id="GO:0003723">
    <property type="term" value="F:RNA binding"/>
    <property type="evidence" value="ECO:0007669"/>
    <property type="project" value="UniProtKB-UniRule"/>
</dbReference>
<evidence type="ECO:0000259" key="3">
    <source>
        <dbReference type="PROSITE" id="PS50102"/>
    </source>
</evidence>
<dbReference type="AlphaFoldDB" id="A0AAN6GAX2"/>
<organism evidence="4 5">
    <name type="scientific">Tilletia horrida</name>
    <dbReference type="NCBI Taxonomy" id="155126"/>
    <lineage>
        <taxon>Eukaryota</taxon>
        <taxon>Fungi</taxon>
        <taxon>Dikarya</taxon>
        <taxon>Basidiomycota</taxon>
        <taxon>Ustilaginomycotina</taxon>
        <taxon>Exobasidiomycetes</taxon>
        <taxon>Tilletiales</taxon>
        <taxon>Tilletiaceae</taxon>
        <taxon>Tilletia</taxon>
    </lineage>
</organism>
<sequence length="144" mass="15302">MAEQNKKTIYVGGLPDAVDEAGLVSVFAPFGDVIEVQIPREGKQGRHRGFGFITFSSRAEAEDAIDNMHLNTITLPGAQQQERTITVTLAKPMRTAMTASGNRAVWASEEWIKAHGSGEEKAAAGLGEVDGGNQTAGEAMDEDA</sequence>
<evidence type="ECO:0000313" key="4">
    <source>
        <dbReference type="EMBL" id="KAK0526610.1"/>
    </source>
</evidence>
<evidence type="ECO:0000313" key="5">
    <source>
        <dbReference type="Proteomes" id="UP001176521"/>
    </source>
</evidence>
<evidence type="ECO:0000256" key="2">
    <source>
        <dbReference type="SAM" id="MobiDB-lite"/>
    </source>
</evidence>
<dbReference type="Gene3D" id="3.30.70.330">
    <property type="match status" value="1"/>
</dbReference>
<dbReference type="InterPro" id="IPR035979">
    <property type="entry name" value="RBD_domain_sf"/>
</dbReference>
<evidence type="ECO:0000256" key="1">
    <source>
        <dbReference type="PROSITE-ProRule" id="PRU00176"/>
    </source>
</evidence>
<keyword evidence="1" id="KW-0694">RNA-binding</keyword>
<dbReference type="Proteomes" id="UP001176521">
    <property type="component" value="Unassembled WGS sequence"/>
</dbReference>
<protein>
    <recommendedName>
        <fullName evidence="3">RRM domain-containing protein</fullName>
    </recommendedName>
</protein>
<comment type="caution">
    <text evidence="4">The sequence shown here is derived from an EMBL/GenBank/DDBJ whole genome shotgun (WGS) entry which is preliminary data.</text>
</comment>
<dbReference type="InterPro" id="IPR000504">
    <property type="entry name" value="RRM_dom"/>
</dbReference>
<dbReference type="SUPFAM" id="SSF54928">
    <property type="entry name" value="RNA-binding domain, RBD"/>
    <property type="match status" value="1"/>
</dbReference>
<dbReference type="Pfam" id="PF00076">
    <property type="entry name" value="RRM_1"/>
    <property type="match status" value="1"/>
</dbReference>
<dbReference type="SMART" id="SM00360">
    <property type="entry name" value="RRM"/>
    <property type="match status" value="1"/>
</dbReference>
<dbReference type="InterPro" id="IPR012677">
    <property type="entry name" value="Nucleotide-bd_a/b_plait_sf"/>
</dbReference>
<proteinExistence type="predicted"/>
<feature type="domain" description="RRM" evidence="3">
    <location>
        <begin position="7"/>
        <end position="92"/>
    </location>
</feature>
<dbReference type="PANTHER" id="PTHR48037:SF1">
    <property type="entry name" value="RRM DOMAIN-CONTAINING PROTEIN"/>
    <property type="match status" value="1"/>
</dbReference>
<reference evidence="4" key="1">
    <citation type="journal article" date="2023" name="PhytoFront">
        <title>Draft Genome Resources of Seven Strains of Tilletia horrida, Causal Agent of Kernel Smut of Rice.</title>
        <authorList>
            <person name="Khanal S."/>
            <person name="Antony Babu S."/>
            <person name="Zhou X.G."/>
        </authorList>
    </citation>
    <scope>NUCLEOTIDE SEQUENCE</scope>
    <source>
        <strain evidence="4">TX3</strain>
    </source>
</reference>
<dbReference type="EMBL" id="JAPDMQ010000347">
    <property type="protein sequence ID" value="KAK0526610.1"/>
    <property type="molecule type" value="Genomic_DNA"/>
</dbReference>
<keyword evidence="5" id="KW-1185">Reference proteome</keyword>
<dbReference type="PANTHER" id="PTHR48037">
    <property type="entry name" value="ATPASE E1"/>
    <property type="match status" value="1"/>
</dbReference>
<gene>
    <name evidence="4" type="ORF">OC842_005139</name>
</gene>
<name>A0AAN6GAX2_9BASI</name>
<dbReference type="PROSITE" id="PS50102">
    <property type="entry name" value="RRM"/>
    <property type="match status" value="1"/>
</dbReference>